<gene>
    <name evidence="2" type="ORF">NA56DRAFT_710658</name>
</gene>
<feature type="compositionally biased region" description="Acidic residues" evidence="1">
    <location>
        <begin position="15"/>
        <end position="28"/>
    </location>
</feature>
<feature type="region of interest" description="Disordered" evidence="1">
    <location>
        <begin position="262"/>
        <end position="290"/>
    </location>
</feature>
<accession>A0A2J6PL57</accession>
<reference evidence="2 3" key="1">
    <citation type="submission" date="2016-05" db="EMBL/GenBank/DDBJ databases">
        <title>A degradative enzymes factory behind the ericoid mycorrhizal symbiosis.</title>
        <authorList>
            <consortium name="DOE Joint Genome Institute"/>
            <person name="Martino E."/>
            <person name="Morin E."/>
            <person name="Grelet G."/>
            <person name="Kuo A."/>
            <person name="Kohler A."/>
            <person name="Daghino S."/>
            <person name="Barry K."/>
            <person name="Choi C."/>
            <person name="Cichocki N."/>
            <person name="Clum A."/>
            <person name="Copeland A."/>
            <person name="Hainaut M."/>
            <person name="Haridas S."/>
            <person name="Labutti K."/>
            <person name="Lindquist E."/>
            <person name="Lipzen A."/>
            <person name="Khouja H.-R."/>
            <person name="Murat C."/>
            <person name="Ohm R."/>
            <person name="Olson A."/>
            <person name="Spatafora J."/>
            <person name="Veneault-Fourrey C."/>
            <person name="Henrissat B."/>
            <person name="Grigoriev I."/>
            <person name="Martin F."/>
            <person name="Perotto S."/>
        </authorList>
    </citation>
    <scope>NUCLEOTIDE SEQUENCE [LARGE SCALE GENOMIC DNA]</scope>
    <source>
        <strain evidence="2 3">UAMH 7357</strain>
    </source>
</reference>
<feature type="region of interest" description="Disordered" evidence="1">
    <location>
        <begin position="157"/>
        <end position="212"/>
    </location>
</feature>
<keyword evidence="3" id="KW-1185">Reference proteome</keyword>
<evidence type="ECO:0000256" key="1">
    <source>
        <dbReference type="SAM" id="MobiDB-lite"/>
    </source>
</evidence>
<protein>
    <submittedName>
        <fullName evidence="2">Uncharacterized protein</fullName>
    </submittedName>
</protein>
<organism evidence="2 3">
    <name type="scientific">Hyaloscypha hepaticicola</name>
    <dbReference type="NCBI Taxonomy" id="2082293"/>
    <lineage>
        <taxon>Eukaryota</taxon>
        <taxon>Fungi</taxon>
        <taxon>Dikarya</taxon>
        <taxon>Ascomycota</taxon>
        <taxon>Pezizomycotina</taxon>
        <taxon>Leotiomycetes</taxon>
        <taxon>Helotiales</taxon>
        <taxon>Hyaloscyphaceae</taxon>
        <taxon>Hyaloscypha</taxon>
    </lineage>
</organism>
<dbReference type="AlphaFoldDB" id="A0A2J6PL57"/>
<dbReference type="OrthoDB" id="6077919at2759"/>
<dbReference type="EMBL" id="KZ613519">
    <property type="protein sequence ID" value="PMD14760.1"/>
    <property type="molecule type" value="Genomic_DNA"/>
</dbReference>
<feature type="compositionally biased region" description="Basic and acidic residues" evidence="1">
    <location>
        <begin position="1"/>
        <end position="14"/>
    </location>
</feature>
<sequence length="598" mass="68738">MANNREDLEHKDDVEYLEDDNDEEYLDDPDNKDFLDNNANARGDNETTTLADITRALHADPIAGTVLRARISHTLRERGNKKARTKWRHALRHPLTLEYRKKLEAMLPGSREYKVANKRIQEIDRINVMGTEAEKKKFLTNTLKFILPRFYSSQCKTGKRYPGDGGPDPQVETDHESDKEWEDLQLQQQDGNGARHKRTNLSTKTKNISARKRFAKMENEQRQKFLAKKLDQHHHRKANTNPRPSTEEEKRLAKLKTRSFRERQSKRMANLSEEQQTAFKARKSEQRSASEKLKALRKSRAFDLPSQHQRAALGRQWRTNPEFEQFKAQFAQDESSILILDVEFSRVLRKVFEVALGRLKSGKVLVDNRIRHDCTDTELLNLPNGQAMGFMTRSILLGTLKNVYGSSDRRKCSGLRTPAEIAKMIIEAGVTPTSIIVVWHQSTMDLDLLRELIESTGYYNVLPPKVNCIPMIPQFRENLPRKFTAKLDILFPLLFAGHHLVGTNHRAGPDIQMLRLMTLLLIQLQKPPAERDLSDFPGTTQEDIMQAQVPRTELQKWPGIGFTLAPTLLREAIQVASWPLVKDGGDKDESEELIKDSE</sequence>
<dbReference type="STRING" id="1745343.A0A2J6PL57"/>
<feature type="region of interest" description="Disordered" evidence="1">
    <location>
        <begin position="1"/>
        <end position="44"/>
    </location>
</feature>
<feature type="compositionally biased region" description="Basic residues" evidence="1">
    <location>
        <begin position="226"/>
        <end position="238"/>
    </location>
</feature>
<feature type="region of interest" description="Disordered" evidence="1">
    <location>
        <begin position="226"/>
        <end position="250"/>
    </location>
</feature>
<dbReference type="Proteomes" id="UP000235672">
    <property type="component" value="Unassembled WGS sequence"/>
</dbReference>
<evidence type="ECO:0000313" key="2">
    <source>
        <dbReference type="EMBL" id="PMD14760.1"/>
    </source>
</evidence>
<evidence type="ECO:0000313" key="3">
    <source>
        <dbReference type="Proteomes" id="UP000235672"/>
    </source>
</evidence>
<proteinExistence type="predicted"/>
<name>A0A2J6PL57_9HELO</name>